<dbReference type="GO" id="GO:0003723">
    <property type="term" value="F:RNA binding"/>
    <property type="evidence" value="ECO:0007669"/>
    <property type="project" value="TreeGrafter"/>
</dbReference>
<protein>
    <recommendedName>
        <fullName evidence="6">Ribosome assembly factor mrt4</fullName>
    </recommendedName>
</protein>
<reference evidence="9 10" key="1">
    <citation type="submission" date="2014-05" db="EMBL/GenBank/DDBJ databases">
        <title>Draft genome sequence of a rare smut relative, Tilletiaria anomala UBC 951.</title>
        <authorList>
            <consortium name="DOE Joint Genome Institute"/>
            <person name="Toome M."/>
            <person name="Kuo A."/>
            <person name="Henrissat B."/>
            <person name="Lipzen A."/>
            <person name="Tritt A."/>
            <person name="Yoshinaga Y."/>
            <person name="Zane M."/>
            <person name="Barry K."/>
            <person name="Grigoriev I.V."/>
            <person name="Spatafora J.W."/>
            <person name="Aimea M.C."/>
        </authorList>
    </citation>
    <scope>NUCLEOTIDE SEQUENCE [LARGE SCALE GENOMIC DNA]</scope>
    <source>
        <strain evidence="9 10">UBC 951</strain>
    </source>
</reference>
<evidence type="ECO:0000256" key="7">
    <source>
        <dbReference type="SAM" id="MobiDB-lite"/>
    </source>
</evidence>
<dbReference type="GO" id="GO:0000027">
    <property type="term" value="P:ribosomal large subunit assembly"/>
    <property type="evidence" value="ECO:0007669"/>
    <property type="project" value="InterPro"/>
</dbReference>
<dbReference type="Gene3D" id="3.90.105.20">
    <property type="match status" value="1"/>
</dbReference>
<dbReference type="GeneID" id="25262911"/>
<keyword evidence="6" id="KW-0690">Ribosome biogenesis</keyword>
<dbReference type="GO" id="GO:0005737">
    <property type="term" value="C:cytoplasm"/>
    <property type="evidence" value="ECO:0007669"/>
    <property type="project" value="UniProtKB-SubCell"/>
</dbReference>
<evidence type="ECO:0000256" key="5">
    <source>
        <dbReference type="ARBA" id="ARBA00023242"/>
    </source>
</evidence>
<dbReference type="FunCoup" id="A0A066VYU3">
    <property type="interactions" value="588"/>
</dbReference>
<comment type="caution">
    <text evidence="9">The sequence shown here is derived from an EMBL/GenBank/DDBJ whole genome shotgun (WGS) entry which is preliminary data.</text>
</comment>
<dbReference type="Proteomes" id="UP000027361">
    <property type="component" value="Unassembled WGS sequence"/>
</dbReference>
<feature type="region of interest" description="Disordered" evidence="7">
    <location>
        <begin position="244"/>
        <end position="312"/>
    </location>
</feature>
<dbReference type="InterPro" id="IPR043164">
    <property type="entry name" value="Ribosomal_uL10-like_insert_sf"/>
</dbReference>
<evidence type="ECO:0000256" key="4">
    <source>
        <dbReference type="ARBA" id="ARBA00022490"/>
    </source>
</evidence>
<keyword evidence="4 6" id="KW-0963">Cytoplasm</keyword>
<keyword evidence="5 6" id="KW-0539">Nucleus</keyword>
<dbReference type="InterPro" id="IPR040637">
    <property type="entry name" value="Ribosomal_uL10-like_insert"/>
</dbReference>
<gene>
    <name evidence="9" type="ORF">K437DRAFT_235803</name>
</gene>
<feature type="compositionally biased region" description="Acidic residues" evidence="7">
    <location>
        <begin position="278"/>
        <end position="296"/>
    </location>
</feature>
<dbReference type="SUPFAM" id="SSF160369">
    <property type="entry name" value="Ribosomal protein L10-like"/>
    <property type="match status" value="1"/>
</dbReference>
<organism evidence="9 10">
    <name type="scientific">Tilletiaria anomala (strain ATCC 24038 / CBS 436.72 / UBC 951)</name>
    <dbReference type="NCBI Taxonomy" id="1037660"/>
    <lineage>
        <taxon>Eukaryota</taxon>
        <taxon>Fungi</taxon>
        <taxon>Dikarya</taxon>
        <taxon>Basidiomycota</taxon>
        <taxon>Ustilaginomycotina</taxon>
        <taxon>Exobasidiomycetes</taxon>
        <taxon>Georgefischeriales</taxon>
        <taxon>Tilletiariaceae</taxon>
        <taxon>Tilletiaria</taxon>
    </lineage>
</organism>
<comment type="subunit">
    <text evidence="3 6">Associates with the pre-60S ribosomal particle.</text>
</comment>
<evidence type="ECO:0000313" key="9">
    <source>
        <dbReference type="EMBL" id="KDN45443.1"/>
    </source>
</evidence>
<comment type="function">
    <text evidence="1 6">Component of the ribosome assembly machinery. Nuclear paralog of the ribosomal protein P0, it binds pre-60S subunits at an early stage of assembly in the nucleolus, and is replaced by P0 in cytoplasmic pre-60S subunits and mature 80S ribosomes.</text>
</comment>
<dbReference type="PANTHER" id="PTHR45841:SF1">
    <property type="entry name" value="MRNA TURNOVER PROTEIN 4 HOMOLOG"/>
    <property type="match status" value="1"/>
</dbReference>
<name>A0A066VYU3_TILAU</name>
<dbReference type="EMBL" id="JMSN01000042">
    <property type="protein sequence ID" value="KDN45443.1"/>
    <property type="molecule type" value="Genomic_DNA"/>
</dbReference>
<feature type="compositionally biased region" description="Basic residues" evidence="7">
    <location>
        <begin position="259"/>
        <end position="273"/>
    </location>
</feature>
<dbReference type="Gene3D" id="3.30.70.1730">
    <property type="match status" value="1"/>
</dbReference>
<dbReference type="GO" id="GO:0030687">
    <property type="term" value="C:preribosome, large subunit precursor"/>
    <property type="evidence" value="ECO:0007669"/>
    <property type="project" value="TreeGrafter"/>
</dbReference>
<dbReference type="RefSeq" id="XP_013243176.1">
    <property type="nucleotide sequence ID" value="XM_013387722.1"/>
</dbReference>
<evidence type="ECO:0000256" key="2">
    <source>
        <dbReference type="ARBA" id="ARBA00008889"/>
    </source>
</evidence>
<feature type="domain" description="Large ribosomal subunit protein uL10-like insertion" evidence="8">
    <location>
        <begin position="125"/>
        <end position="203"/>
    </location>
</feature>
<accession>A0A066VYU3</accession>
<dbReference type="InterPro" id="IPR033867">
    <property type="entry name" value="Mrt4"/>
</dbReference>
<dbReference type="GO" id="GO:0006364">
    <property type="term" value="P:rRNA processing"/>
    <property type="evidence" value="ECO:0007669"/>
    <property type="project" value="TreeGrafter"/>
</dbReference>
<dbReference type="InterPro" id="IPR001790">
    <property type="entry name" value="Ribosomal_uL10"/>
</dbReference>
<dbReference type="AlphaFoldDB" id="A0A066VYU3"/>
<dbReference type="Pfam" id="PF00466">
    <property type="entry name" value="Ribosomal_L10"/>
    <property type="match status" value="1"/>
</dbReference>
<dbReference type="InterPro" id="IPR051742">
    <property type="entry name" value="Ribosome_Assembly_uL10"/>
</dbReference>
<proteinExistence type="inferred from homology"/>
<dbReference type="FunFam" id="3.30.70.1730:FF:000005">
    <property type="entry name" value="Ribosome assembly factor mrt4"/>
    <property type="match status" value="1"/>
</dbReference>
<dbReference type="FunFam" id="3.90.105.20:FF:000003">
    <property type="entry name" value="Ribosome assembly factor mrt4"/>
    <property type="match status" value="1"/>
</dbReference>
<evidence type="ECO:0000256" key="1">
    <source>
        <dbReference type="ARBA" id="ARBA00004046"/>
    </source>
</evidence>
<dbReference type="CDD" id="cd05796">
    <property type="entry name" value="Ribosomal_P0_like"/>
    <property type="match status" value="1"/>
</dbReference>
<sequence>MPRARRNKVVTLTKTAKKTRADKESLIDKVRDAAQQYSFVWLFGIGNMRNAYLKEVRQLWEGSRLFFGKLGIMRKALGTEEGDEIRTGISALSNKLAGSVGLLFTDSPPAEVQEWFKTYSREDFARAGNKASETVVLPEGPVMMHVGPVPEALPHSIEPQLRQLGMPTELKRGVPTLLREFTVCKKGSRLTKEAAQILKHLLIMQAEFRIIPLAYWSSIATEGKAEGTVHELELTPEQKELIEQAQNDSSAELAGVGGKKTKKGSARNGRSPKKAAEDAEMDAEEDEEDDDDVSLDDGDKVEESMMLPAELR</sequence>
<dbReference type="PANTHER" id="PTHR45841">
    <property type="entry name" value="MRNA TURNOVER PROTEIN 4 MRTO4"/>
    <property type="match status" value="1"/>
</dbReference>
<dbReference type="GO" id="GO:0000956">
    <property type="term" value="P:nuclear-transcribed mRNA catabolic process"/>
    <property type="evidence" value="ECO:0007669"/>
    <property type="project" value="TreeGrafter"/>
</dbReference>
<dbReference type="OMA" id="LEWAENY"/>
<evidence type="ECO:0000256" key="3">
    <source>
        <dbReference type="ARBA" id="ARBA00011117"/>
    </source>
</evidence>
<dbReference type="HOGENOM" id="CLU_071690_1_0_1"/>
<evidence type="ECO:0000259" key="8">
    <source>
        <dbReference type="Pfam" id="PF17777"/>
    </source>
</evidence>
<keyword evidence="10" id="KW-1185">Reference proteome</keyword>
<dbReference type="InParanoid" id="A0A066VYU3"/>
<evidence type="ECO:0000313" key="10">
    <source>
        <dbReference type="Proteomes" id="UP000027361"/>
    </source>
</evidence>
<comment type="similarity">
    <text evidence="2 6">Belongs to the universal ribosomal protein uL10 family.</text>
</comment>
<dbReference type="Pfam" id="PF17777">
    <property type="entry name" value="RL10P_insert"/>
    <property type="match status" value="1"/>
</dbReference>
<comment type="subcellular location">
    <subcellularLocation>
        <location evidence="6">Cytoplasm</location>
    </subcellularLocation>
    <subcellularLocation>
        <location evidence="6">Nucleus</location>
        <location evidence="6">Nucleolus</location>
    </subcellularLocation>
</comment>
<evidence type="ECO:0000256" key="6">
    <source>
        <dbReference type="RuleBase" id="RU364039"/>
    </source>
</evidence>
<dbReference type="InterPro" id="IPR043141">
    <property type="entry name" value="Ribosomal_uL10-like_sf"/>
</dbReference>
<dbReference type="GO" id="GO:0005730">
    <property type="term" value="C:nucleolus"/>
    <property type="evidence" value="ECO:0007669"/>
    <property type="project" value="UniProtKB-SubCell"/>
</dbReference>
<dbReference type="STRING" id="1037660.A0A066VYU3"/>
<dbReference type="OrthoDB" id="10262308at2759"/>